<keyword evidence="4" id="KW-0736">Signalosome</keyword>
<feature type="domain" description="CSN8/PSMD8/EIF3K" evidence="6">
    <location>
        <begin position="88"/>
        <end position="221"/>
    </location>
</feature>
<dbReference type="Pfam" id="PF10075">
    <property type="entry name" value="CSN8_PSD8_EIF3K"/>
    <property type="match status" value="1"/>
</dbReference>
<dbReference type="EMBL" id="CP120628">
    <property type="protein sequence ID" value="WEW58470.1"/>
    <property type="molecule type" value="Genomic_DNA"/>
</dbReference>
<evidence type="ECO:0000313" key="7">
    <source>
        <dbReference type="EMBL" id="WEW58470.1"/>
    </source>
</evidence>
<evidence type="ECO:0000256" key="2">
    <source>
        <dbReference type="ARBA" id="ARBA00004496"/>
    </source>
</evidence>
<dbReference type="PANTHER" id="PTHR13339">
    <property type="entry name" value="COP9 SIGNALOSOME COMPLEX SUBUNIT 8"/>
    <property type="match status" value="1"/>
</dbReference>
<keyword evidence="5" id="KW-0539">Nucleus</keyword>
<dbReference type="GO" id="GO:0008180">
    <property type="term" value="C:COP9 signalosome"/>
    <property type="evidence" value="ECO:0007669"/>
    <property type="project" value="UniProtKB-KW"/>
</dbReference>
<dbReference type="GO" id="GO:0000338">
    <property type="term" value="P:protein deneddylation"/>
    <property type="evidence" value="ECO:0007669"/>
    <property type="project" value="InterPro"/>
</dbReference>
<keyword evidence="3" id="KW-0963">Cytoplasm</keyword>
<evidence type="ECO:0000256" key="1">
    <source>
        <dbReference type="ARBA" id="ARBA00004123"/>
    </source>
</evidence>
<gene>
    <name evidence="7" type="ORF">PRK78_003938</name>
</gene>
<organism evidence="7 8">
    <name type="scientific">Emydomyces testavorans</name>
    <dbReference type="NCBI Taxonomy" id="2070801"/>
    <lineage>
        <taxon>Eukaryota</taxon>
        <taxon>Fungi</taxon>
        <taxon>Dikarya</taxon>
        <taxon>Ascomycota</taxon>
        <taxon>Pezizomycotina</taxon>
        <taxon>Eurotiomycetes</taxon>
        <taxon>Eurotiomycetidae</taxon>
        <taxon>Onygenales</taxon>
        <taxon>Nannizziopsiaceae</taxon>
        <taxon>Emydomyces</taxon>
    </lineage>
</organism>
<dbReference type="InterPro" id="IPR033464">
    <property type="entry name" value="CSN8_PSD8_EIF3K"/>
</dbReference>
<proteinExistence type="predicted"/>
<reference evidence="7" key="1">
    <citation type="submission" date="2023-03" db="EMBL/GenBank/DDBJ databases">
        <title>Emydomyces testavorans Genome Sequence.</title>
        <authorList>
            <person name="Hoyer L."/>
        </authorList>
    </citation>
    <scope>NUCLEOTIDE SEQUENCE</scope>
    <source>
        <strain evidence="7">16-2883</strain>
    </source>
</reference>
<evidence type="ECO:0000259" key="6">
    <source>
        <dbReference type="Pfam" id="PF10075"/>
    </source>
</evidence>
<protein>
    <recommendedName>
        <fullName evidence="6">CSN8/PSMD8/EIF3K domain-containing protein</fullName>
    </recommendedName>
</protein>
<dbReference type="AlphaFoldDB" id="A0AAF0DH55"/>
<dbReference type="InterPro" id="IPR033205">
    <property type="entry name" value="COP9_CSN8"/>
</dbReference>
<sequence>MSSAPQTMEELNQLLTSSPSPAALLEALMDIEGDISLQFGNTHFASDTEFLRTYYSAYFFALLLRGEMYVLETSEHSFASTLTLTGYSNEAHMLTRRIPRSLVIADAVLQNTLNLLQAVWNKEHAVVYQVLRESPWPDVLRPLAEAYFTYFRDKTVNDLSMAYGAIRPETAASYLGVDLNPVQGDTMVDVSDSAISELIAALTEKGWEFDSETKLLKPVPSATAMTVSELDKAKIGHLAALFGTHGD</sequence>
<evidence type="ECO:0000256" key="3">
    <source>
        <dbReference type="ARBA" id="ARBA00022490"/>
    </source>
</evidence>
<name>A0AAF0DH55_9EURO</name>
<accession>A0AAF0DH55</accession>
<evidence type="ECO:0000313" key="8">
    <source>
        <dbReference type="Proteomes" id="UP001219355"/>
    </source>
</evidence>
<evidence type="ECO:0000256" key="5">
    <source>
        <dbReference type="ARBA" id="ARBA00023242"/>
    </source>
</evidence>
<dbReference type="Proteomes" id="UP001219355">
    <property type="component" value="Chromosome 2"/>
</dbReference>
<dbReference type="GO" id="GO:0010387">
    <property type="term" value="P:COP9 signalosome assembly"/>
    <property type="evidence" value="ECO:0007669"/>
    <property type="project" value="InterPro"/>
</dbReference>
<evidence type="ECO:0000256" key="4">
    <source>
        <dbReference type="ARBA" id="ARBA00022790"/>
    </source>
</evidence>
<dbReference type="GO" id="GO:0005737">
    <property type="term" value="C:cytoplasm"/>
    <property type="evidence" value="ECO:0007669"/>
    <property type="project" value="UniProtKB-SubCell"/>
</dbReference>
<keyword evidence="8" id="KW-1185">Reference proteome</keyword>
<dbReference type="PANTHER" id="PTHR13339:SF0">
    <property type="entry name" value="COP9 SIGNALOSOME COMPLEX SUBUNIT 8"/>
    <property type="match status" value="1"/>
</dbReference>
<comment type="subcellular location">
    <subcellularLocation>
        <location evidence="2">Cytoplasm</location>
    </subcellularLocation>
    <subcellularLocation>
        <location evidence="1">Nucleus</location>
    </subcellularLocation>
</comment>